<proteinExistence type="predicted"/>
<comment type="caution">
    <text evidence="1">The sequence shown here is derived from an EMBL/GenBank/DDBJ whole genome shotgun (WGS) entry which is preliminary data.</text>
</comment>
<dbReference type="GO" id="GO:0016020">
    <property type="term" value="C:membrane"/>
    <property type="evidence" value="ECO:0007669"/>
    <property type="project" value="InterPro"/>
</dbReference>
<gene>
    <name evidence="1" type="ORF">LCGC14_1317920</name>
</gene>
<protein>
    <submittedName>
        <fullName evidence="1">Uncharacterized protein</fullName>
    </submittedName>
</protein>
<dbReference type="GO" id="GO:0005509">
    <property type="term" value="F:calcium ion binding"/>
    <property type="evidence" value="ECO:0007669"/>
    <property type="project" value="InterPro"/>
</dbReference>
<evidence type="ECO:0000313" key="1">
    <source>
        <dbReference type="EMBL" id="KKM82601.1"/>
    </source>
</evidence>
<dbReference type="PROSITE" id="PS51257">
    <property type="entry name" value="PROKAR_LIPOPROTEIN"/>
    <property type="match status" value="1"/>
</dbReference>
<dbReference type="SUPFAM" id="SSF49313">
    <property type="entry name" value="Cadherin-like"/>
    <property type="match status" value="1"/>
</dbReference>
<organism evidence="1">
    <name type="scientific">marine sediment metagenome</name>
    <dbReference type="NCBI Taxonomy" id="412755"/>
    <lineage>
        <taxon>unclassified sequences</taxon>
        <taxon>metagenomes</taxon>
        <taxon>ecological metagenomes</taxon>
    </lineage>
</organism>
<accession>A0A0F9L5P6</accession>
<name>A0A0F9L5P6_9ZZZZ</name>
<dbReference type="EMBL" id="LAZR01007838">
    <property type="protein sequence ID" value="KKM82601.1"/>
    <property type="molecule type" value="Genomic_DNA"/>
</dbReference>
<dbReference type="InterPro" id="IPR015919">
    <property type="entry name" value="Cadherin-like_sf"/>
</dbReference>
<dbReference type="Gene3D" id="2.60.40.10">
    <property type="entry name" value="Immunoglobulins"/>
    <property type="match status" value="1"/>
</dbReference>
<sequence length="326" mass="36911">MLLNRFLIVFLLIIFACPICNNVANAVAIIKVEPNENITFMDGGDSESHIDEKETISFFVKVYDNNIPVSTPVRSDLLPDGSKLENGLFQWQPAKSQSGPYDVKFYAIQNGSKIEKNIHLYIANNILSIRPAKTINLVFKAVDFDGDNVDITVVNLPTGASFQGPQFGPKILTWAPQEDDVGVHNFIVVATDYPSQKTDTRYMSITVSQCLDNIGIQYDFNNDCHIDMQDLSIFASNWLSCVMDEPINCQPDIRDQILTTNFDILHMMEFFVTVRVQTGKTVYHTPVCRYLRRKSYYETTLGRSKEQGFTPHSKCKSHTLLSEVNE</sequence>
<dbReference type="AlphaFoldDB" id="A0A0F9L5P6"/>
<reference evidence="1" key="1">
    <citation type="journal article" date="2015" name="Nature">
        <title>Complex archaea that bridge the gap between prokaryotes and eukaryotes.</title>
        <authorList>
            <person name="Spang A."/>
            <person name="Saw J.H."/>
            <person name="Jorgensen S.L."/>
            <person name="Zaremba-Niedzwiedzka K."/>
            <person name="Martijn J."/>
            <person name="Lind A.E."/>
            <person name="van Eijk R."/>
            <person name="Schleper C."/>
            <person name="Guy L."/>
            <person name="Ettema T.J."/>
        </authorList>
    </citation>
    <scope>NUCLEOTIDE SEQUENCE</scope>
</reference>
<dbReference type="InterPro" id="IPR013783">
    <property type="entry name" value="Ig-like_fold"/>
</dbReference>